<gene>
    <name evidence="5 9" type="primary">truB</name>
    <name evidence="9" type="ORF">IAA64_14375</name>
</gene>
<dbReference type="InterPro" id="IPR014780">
    <property type="entry name" value="tRNA_psdUridine_synth_TruB"/>
</dbReference>
<reference evidence="9" key="1">
    <citation type="submission" date="2020-10" db="EMBL/GenBank/DDBJ databases">
        <authorList>
            <person name="Gilroy R."/>
        </authorList>
    </citation>
    <scope>NUCLEOTIDE SEQUENCE</scope>
    <source>
        <strain evidence="9">CHK183-6373</strain>
    </source>
</reference>
<dbReference type="SUPFAM" id="SSF55120">
    <property type="entry name" value="Pseudouridine synthase"/>
    <property type="match status" value="1"/>
</dbReference>
<dbReference type="GO" id="GO:0160148">
    <property type="term" value="F:tRNA pseudouridine(55) synthase activity"/>
    <property type="evidence" value="ECO:0007669"/>
    <property type="project" value="UniProtKB-EC"/>
</dbReference>
<dbReference type="GO" id="GO:0031119">
    <property type="term" value="P:tRNA pseudouridine synthesis"/>
    <property type="evidence" value="ECO:0007669"/>
    <property type="project" value="UniProtKB-UniRule"/>
</dbReference>
<reference evidence="9" key="2">
    <citation type="journal article" date="2021" name="PeerJ">
        <title>Extensive microbial diversity within the chicken gut microbiome revealed by metagenomics and culture.</title>
        <authorList>
            <person name="Gilroy R."/>
            <person name="Ravi A."/>
            <person name="Getino M."/>
            <person name="Pursley I."/>
            <person name="Horton D.L."/>
            <person name="Alikhan N.F."/>
            <person name="Baker D."/>
            <person name="Gharbi K."/>
            <person name="Hall N."/>
            <person name="Watson M."/>
            <person name="Adriaenssens E.M."/>
            <person name="Foster-Nyarko E."/>
            <person name="Jarju S."/>
            <person name="Secka A."/>
            <person name="Antonio M."/>
            <person name="Oren A."/>
            <person name="Chaudhuri R.R."/>
            <person name="La Ragione R."/>
            <person name="Hildebrand F."/>
            <person name="Pallen M.J."/>
        </authorList>
    </citation>
    <scope>NUCLEOTIDE SEQUENCE</scope>
    <source>
        <strain evidence="9">CHK183-6373</strain>
    </source>
</reference>
<evidence type="ECO:0000259" key="8">
    <source>
        <dbReference type="Pfam" id="PF16198"/>
    </source>
</evidence>
<dbReference type="Pfam" id="PF01509">
    <property type="entry name" value="TruB_N"/>
    <property type="match status" value="1"/>
</dbReference>
<sequence length="297" mass="32230">MSALDGFLNVYKPLGISSAGVVGRVKRILPRGTAIGHGGTLDPEAEGVLPLCVGKATRLFDYIVDKQKRYIAEVTLGKVTDTQDAAGTVLEERPVRVGEAEIRAALPQLTGDILQRPPLYSALKRDGKPLYAYARKGQEIAVAPRPVRVDALELLGCTGENRYEIRVDCGKGVYVRTLMHDLGALLGCGGYMSRLARVRAGAFRAEDAIALDALSDVEAHLLPLDFPIGHIPLVRVGEGELRRVQNGNPLYARSLLEAPQAREGIVRVYVGDAFAGMGEFQEDGSVRFRAMLLEKRL</sequence>
<keyword evidence="4 5" id="KW-0413">Isomerase</keyword>
<dbReference type="EC" id="5.4.99.25" evidence="5"/>
<dbReference type="Proteomes" id="UP000886884">
    <property type="component" value="Unassembled WGS sequence"/>
</dbReference>
<dbReference type="Pfam" id="PF09157">
    <property type="entry name" value="TruB-C_2"/>
    <property type="match status" value="1"/>
</dbReference>
<dbReference type="HAMAP" id="MF_01080">
    <property type="entry name" value="TruB_bact"/>
    <property type="match status" value="1"/>
</dbReference>
<evidence type="ECO:0000256" key="2">
    <source>
        <dbReference type="ARBA" id="ARBA00005642"/>
    </source>
</evidence>
<organism evidence="9 10">
    <name type="scientific">Candidatus Ornithocaccomicrobium faecavium</name>
    <dbReference type="NCBI Taxonomy" id="2840890"/>
    <lineage>
        <taxon>Bacteria</taxon>
        <taxon>Bacillati</taxon>
        <taxon>Bacillota</taxon>
        <taxon>Clostridia</taxon>
        <taxon>Candidatus Ornithocaccomicrobium</taxon>
    </lineage>
</organism>
<keyword evidence="3 5" id="KW-0819">tRNA processing</keyword>
<accession>A0A9D1P9T0</accession>
<evidence type="ECO:0000256" key="3">
    <source>
        <dbReference type="ARBA" id="ARBA00022694"/>
    </source>
</evidence>
<evidence type="ECO:0000313" key="9">
    <source>
        <dbReference type="EMBL" id="HIV29145.1"/>
    </source>
</evidence>
<dbReference type="GO" id="GO:1990481">
    <property type="term" value="P:mRNA pseudouridine synthesis"/>
    <property type="evidence" value="ECO:0007669"/>
    <property type="project" value="TreeGrafter"/>
</dbReference>
<comment type="function">
    <text evidence="5">Responsible for synthesis of pseudouridine from uracil-55 in the psi GC loop of transfer RNAs.</text>
</comment>
<protein>
    <recommendedName>
        <fullName evidence="5">tRNA pseudouridine synthase B</fullName>
        <ecNumber evidence="5">5.4.99.25</ecNumber>
    </recommendedName>
    <alternativeName>
        <fullName evidence="5">tRNA pseudouridine(55) synthase</fullName>
        <shortName evidence="5">Psi55 synthase</shortName>
    </alternativeName>
    <alternativeName>
        <fullName evidence="5">tRNA pseudouridylate synthase</fullName>
    </alternativeName>
    <alternativeName>
        <fullName evidence="5">tRNA-uridine isomerase</fullName>
    </alternativeName>
</protein>
<dbReference type="InterPro" id="IPR032819">
    <property type="entry name" value="TruB_C"/>
</dbReference>
<dbReference type="InterPro" id="IPR002501">
    <property type="entry name" value="PsdUridine_synth_N"/>
</dbReference>
<feature type="domain" description="tRNA pseudouridine synthase II TruB subfamily 1 C-terminal" evidence="7">
    <location>
        <begin position="232"/>
        <end position="287"/>
    </location>
</feature>
<evidence type="ECO:0000256" key="5">
    <source>
        <dbReference type="HAMAP-Rule" id="MF_01080"/>
    </source>
</evidence>
<dbReference type="NCBIfam" id="TIGR00431">
    <property type="entry name" value="TruB"/>
    <property type="match status" value="1"/>
</dbReference>
<evidence type="ECO:0000259" key="7">
    <source>
        <dbReference type="Pfam" id="PF09157"/>
    </source>
</evidence>
<evidence type="ECO:0000256" key="1">
    <source>
        <dbReference type="ARBA" id="ARBA00000385"/>
    </source>
</evidence>
<dbReference type="InterPro" id="IPR020103">
    <property type="entry name" value="PsdUridine_synth_cat_dom_sf"/>
</dbReference>
<comment type="catalytic activity">
    <reaction evidence="1 5">
        <text>uridine(55) in tRNA = pseudouridine(55) in tRNA</text>
        <dbReference type="Rhea" id="RHEA:42532"/>
        <dbReference type="Rhea" id="RHEA-COMP:10101"/>
        <dbReference type="Rhea" id="RHEA-COMP:10102"/>
        <dbReference type="ChEBI" id="CHEBI:65314"/>
        <dbReference type="ChEBI" id="CHEBI:65315"/>
        <dbReference type="EC" id="5.4.99.25"/>
    </reaction>
</comment>
<evidence type="ECO:0000256" key="4">
    <source>
        <dbReference type="ARBA" id="ARBA00023235"/>
    </source>
</evidence>
<evidence type="ECO:0000259" key="6">
    <source>
        <dbReference type="Pfam" id="PF01509"/>
    </source>
</evidence>
<evidence type="ECO:0000313" key="10">
    <source>
        <dbReference type="Proteomes" id="UP000886884"/>
    </source>
</evidence>
<comment type="similarity">
    <text evidence="2 5">Belongs to the pseudouridine synthase TruB family. Type 1 subfamily.</text>
</comment>
<proteinExistence type="inferred from homology"/>
<dbReference type="CDD" id="cd02573">
    <property type="entry name" value="PseudoU_synth_EcTruB"/>
    <property type="match status" value="1"/>
</dbReference>
<dbReference type="AlphaFoldDB" id="A0A9D1P9T0"/>
<dbReference type="InterPro" id="IPR036974">
    <property type="entry name" value="PUA_sf"/>
</dbReference>
<dbReference type="EMBL" id="DVOT01000256">
    <property type="protein sequence ID" value="HIV29145.1"/>
    <property type="molecule type" value="Genomic_DNA"/>
</dbReference>
<dbReference type="Gene3D" id="3.30.2350.10">
    <property type="entry name" value="Pseudouridine synthase"/>
    <property type="match status" value="1"/>
</dbReference>
<comment type="caution">
    <text evidence="9">The sequence shown here is derived from an EMBL/GenBank/DDBJ whole genome shotgun (WGS) entry which is preliminary data.</text>
</comment>
<feature type="active site" description="Nucleophile" evidence="5">
    <location>
        <position position="42"/>
    </location>
</feature>
<dbReference type="GO" id="GO:0003723">
    <property type="term" value="F:RNA binding"/>
    <property type="evidence" value="ECO:0007669"/>
    <property type="project" value="InterPro"/>
</dbReference>
<feature type="domain" description="Pseudouridine synthase II N-terminal" evidence="6">
    <location>
        <begin position="34"/>
        <end position="175"/>
    </location>
</feature>
<name>A0A9D1P9T0_9FIRM</name>
<feature type="domain" description="tRNA pseudouridylate synthase B C-terminal" evidence="8">
    <location>
        <begin position="176"/>
        <end position="216"/>
    </location>
</feature>
<dbReference type="InterPro" id="IPR015240">
    <property type="entry name" value="tRNA_sdUridine_synth_fam1_C"/>
</dbReference>
<dbReference type="Pfam" id="PF16198">
    <property type="entry name" value="TruB_C_2"/>
    <property type="match status" value="1"/>
</dbReference>
<dbReference type="PANTHER" id="PTHR13767">
    <property type="entry name" value="TRNA-PSEUDOURIDINE SYNTHASE"/>
    <property type="match status" value="1"/>
</dbReference>
<dbReference type="Gene3D" id="2.30.130.10">
    <property type="entry name" value="PUA domain"/>
    <property type="match status" value="1"/>
</dbReference>
<dbReference type="PANTHER" id="PTHR13767:SF2">
    <property type="entry name" value="PSEUDOURIDYLATE SYNTHASE TRUB1"/>
    <property type="match status" value="1"/>
</dbReference>